<evidence type="ECO:0000313" key="2">
    <source>
        <dbReference type="EMBL" id="TVT39289.1"/>
    </source>
</evidence>
<dbReference type="Proteomes" id="UP000317624">
    <property type="component" value="Unassembled WGS sequence"/>
</dbReference>
<accession>A0A558BRZ6</accession>
<comment type="caution">
    <text evidence="2">The sequence shown here is derived from an EMBL/GenBank/DDBJ whole genome shotgun (WGS) entry which is preliminary data.</text>
</comment>
<dbReference type="SMART" id="SM01034">
    <property type="entry name" value="BLUF"/>
    <property type="match status" value="1"/>
</dbReference>
<dbReference type="Gene3D" id="3.30.70.100">
    <property type="match status" value="1"/>
</dbReference>
<dbReference type="InterPro" id="IPR007024">
    <property type="entry name" value="BLUF_domain"/>
</dbReference>
<dbReference type="Pfam" id="PF04940">
    <property type="entry name" value="BLUF"/>
    <property type="match status" value="1"/>
</dbReference>
<protein>
    <submittedName>
        <fullName evidence="2">BLUF domain-containing protein</fullName>
    </submittedName>
</protein>
<dbReference type="OrthoDB" id="196105at2"/>
<name>A0A558BRZ6_9BACT</name>
<dbReference type="EMBL" id="VMRJ01000004">
    <property type="protein sequence ID" value="TVT39289.1"/>
    <property type="molecule type" value="Genomic_DNA"/>
</dbReference>
<dbReference type="PROSITE" id="PS50925">
    <property type="entry name" value="BLUF"/>
    <property type="match status" value="1"/>
</dbReference>
<dbReference type="InterPro" id="IPR036046">
    <property type="entry name" value="Acylphosphatase-like_dom_sf"/>
</dbReference>
<keyword evidence="3" id="KW-1185">Reference proteome</keyword>
<dbReference type="GO" id="GO:0071949">
    <property type="term" value="F:FAD binding"/>
    <property type="evidence" value="ECO:0007669"/>
    <property type="project" value="InterPro"/>
</dbReference>
<dbReference type="SUPFAM" id="SSF54975">
    <property type="entry name" value="Acylphosphatase/BLUF domain-like"/>
    <property type="match status" value="1"/>
</dbReference>
<proteinExistence type="predicted"/>
<evidence type="ECO:0000259" key="1">
    <source>
        <dbReference type="PROSITE" id="PS50925"/>
    </source>
</evidence>
<dbReference type="GO" id="GO:0009882">
    <property type="term" value="F:blue light photoreceptor activity"/>
    <property type="evidence" value="ECO:0007669"/>
    <property type="project" value="InterPro"/>
</dbReference>
<dbReference type="AlphaFoldDB" id="A0A558BRZ6"/>
<organism evidence="2 3">
    <name type="scientific">Hymenobacter setariae</name>
    <dbReference type="NCBI Taxonomy" id="2594794"/>
    <lineage>
        <taxon>Bacteria</taxon>
        <taxon>Pseudomonadati</taxon>
        <taxon>Bacteroidota</taxon>
        <taxon>Cytophagia</taxon>
        <taxon>Cytophagales</taxon>
        <taxon>Hymenobacteraceae</taxon>
        <taxon>Hymenobacter</taxon>
    </lineage>
</organism>
<gene>
    <name evidence="2" type="ORF">FNT36_16670</name>
</gene>
<evidence type="ECO:0000313" key="3">
    <source>
        <dbReference type="Proteomes" id="UP000317624"/>
    </source>
</evidence>
<dbReference type="RefSeq" id="WP_144850000.1">
    <property type="nucleotide sequence ID" value="NZ_VMRJ01000004.1"/>
</dbReference>
<feature type="domain" description="BLUF" evidence="1">
    <location>
        <begin position="1"/>
        <end position="92"/>
    </location>
</feature>
<sequence>MHHIIYMSRVTASLSATDLVSLLGRARQHNDQAGITGALVYGKQQFMQVLEGEQPVITALYHRILQDARHVAVFKLADKPIAARTFTTWAMAFRELTPGEFTALAGYLSPAQLAQTVFRPNSVNPLLLDRLRQLVAVDTE</sequence>
<reference evidence="2 3" key="1">
    <citation type="submission" date="2019-07" db="EMBL/GenBank/DDBJ databases">
        <title>Hymenobacter sp. straun FUR1 Genome sequencing and assembly.</title>
        <authorList>
            <person name="Chhetri G."/>
        </authorList>
    </citation>
    <scope>NUCLEOTIDE SEQUENCE [LARGE SCALE GENOMIC DNA]</scope>
    <source>
        <strain evidence="2 3">Fur1</strain>
    </source>
</reference>